<reference evidence="1 2" key="1">
    <citation type="submission" date="2016-03" db="EMBL/GenBank/DDBJ databases">
        <title>EvidentialGene: Evidence-directed Construction of Genes on Genomes.</title>
        <authorList>
            <person name="Gilbert D.G."/>
            <person name="Choi J.-H."/>
            <person name="Mockaitis K."/>
            <person name="Colbourne J."/>
            <person name="Pfrender M."/>
        </authorList>
    </citation>
    <scope>NUCLEOTIDE SEQUENCE [LARGE SCALE GENOMIC DNA]</scope>
    <source>
        <strain evidence="1 2">Xinb3</strain>
        <tissue evidence="1">Complete organism</tissue>
    </source>
</reference>
<sequence length="76" mass="8491">MIVTILGPNMATACRMPPLLITTVSPSPLQVDTCSQHEKNAAKNAVLSFLMVNFFKANPSSIYLFTAKLFEYRLRK</sequence>
<name>A0A164PCS9_9CRUS</name>
<dbReference type="Proteomes" id="UP000076858">
    <property type="component" value="Unassembled WGS sequence"/>
</dbReference>
<evidence type="ECO:0000313" key="2">
    <source>
        <dbReference type="Proteomes" id="UP000076858"/>
    </source>
</evidence>
<proteinExistence type="predicted"/>
<dbReference type="EMBL" id="LRGB01002634">
    <property type="protein sequence ID" value="KZS06713.1"/>
    <property type="molecule type" value="Genomic_DNA"/>
</dbReference>
<organism evidence="1 2">
    <name type="scientific">Daphnia magna</name>
    <dbReference type="NCBI Taxonomy" id="35525"/>
    <lineage>
        <taxon>Eukaryota</taxon>
        <taxon>Metazoa</taxon>
        <taxon>Ecdysozoa</taxon>
        <taxon>Arthropoda</taxon>
        <taxon>Crustacea</taxon>
        <taxon>Branchiopoda</taxon>
        <taxon>Diplostraca</taxon>
        <taxon>Cladocera</taxon>
        <taxon>Anomopoda</taxon>
        <taxon>Daphniidae</taxon>
        <taxon>Daphnia</taxon>
    </lineage>
</organism>
<protein>
    <submittedName>
        <fullName evidence="1">Uncharacterized protein</fullName>
    </submittedName>
</protein>
<keyword evidence="2" id="KW-1185">Reference proteome</keyword>
<gene>
    <name evidence="1" type="ORF">APZ42_029737</name>
</gene>
<accession>A0A164PCS9</accession>
<dbReference type="AlphaFoldDB" id="A0A164PCS9"/>
<evidence type="ECO:0000313" key="1">
    <source>
        <dbReference type="EMBL" id="KZS06713.1"/>
    </source>
</evidence>
<comment type="caution">
    <text evidence="1">The sequence shown here is derived from an EMBL/GenBank/DDBJ whole genome shotgun (WGS) entry which is preliminary data.</text>
</comment>